<evidence type="ECO:0008006" key="4">
    <source>
        <dbReference type="Google" id="ProtNLM"/>
    </source>
</evidence>
<name>A0AAN7BE35_9PEZI</name>
<feature type="compositionally biased region" description="Basic and acidic residues" evidence="1">
    <location>
        <begin position="511"/>
        <end position="523"/>
    </location>
</feature>
<reference evidence="2" key="2">
    <citation type="submission" date="2023-05" db="EMBL/GenBank/DDBJ databases">
        <authorList>
            <consortium name="Lawrence Berkeley National Laboratory"/>
            <person name="Steindorff A."/>
            <person name="Hensen N."/>
            <person name="Bonometti L."/>
            <person name="Westerberg I."/>
            <person name="Brannstrom I.O."/>
            <person name="Guillou S."/>
            <person name="Cros-Aarteil S."/>
            <person name="Calhoun S."/>
            <person name="Haridas S."/>
            <person name="Kuo A."/>
            <person name="Mondo S."/>
            <person name="Pangilinan J."/>
            <person name="Riley R."/>
            <person name="Labutti K."/>
            <person name="Andreopoulos B."/>
            <person name="Lipzen A."/>
            <person name="Chen C."/>
            <person name="Yanf M."/>
            <person name="Daum C."/>
            <person name="Ng V."/>
            <person name="Clum A."/>
            <person name="Ohm R."/>
            <person name="Martin F."/>
            <person name="Silar P."/>
            <person name="Natvig D."/>
            <person name="Lalanne C."/>
            <person name="Gautier V."/>
            <person name="Ament-Velasquez S.L."/>
            <person name="Kruys A."/>
            <person name="Hutchinson M.I."/>
            <person name="Powell A.J."/>
            <person name="Barry K."/>
            <person name="Miller A.N."/>
            <person name="Grigoriev I.V."/>
            <person name="Debuchy R."/>
            <person name="Gladieux P."/>
            <person name="Thoren M.H."/>
            <person name="Johannesson H."/>
        </authorList>
    </citation>
    <scope>NUCLEOTIDE SEQUENCE</scope>
    <source>
        <strain evidence="2">CBS 990.96</strain>
    </source>
</reference>
<sequence length="556" mass="61648">EYGRRRKTHEPRDLDSVFDSLRSQVPSVTPAPPEHARTASSIHARSAPVQTKYSSSARGITTNVPPVRYAIPEVEDENPLASPNLLRAQIGATARRAALQYQATRTPFINPPSMSGAGGQPPRRPPPPTAAAPGFPDDDSSHSSSDEDLFSRRNPRASRRDQEPLEDALAKALRRMVQKSSPAPFVANPIHMEKPPKFDGKDISKFKPWWMKVEAYIETYETSFATDQQKINWVGSLLIDHAAIFHQNRVKQTRLLGLQDNWTIFVEAITKRFTNPAAEHVAFRKMKELKYKGDTQAYITELQDLNEDVRWSGPSLQDLVCRALPAEITRMVYSRRSGLPKEDDEFFLAIQEAGIIHENIAANPGISASSGKGTPVSTQEHLKSGRPQGKEQRSASGPSPSSKKEKDEKKTAGKKTSGDRNKVWSSTKEALKGVDQQDVDHRKSVNASCWRCGRENHHTTACFARKDINDKELPPAPGRVSSAKRKRTDDDDLSPPPSRSARANAATVQEGWHDHHAAPRGDWSDAGALRTCGTKRASDDQPGTRKKLRREPIVGS</sequence>
<feature type="compositionally biased region" description="Polar residues" evidence="1">
    <location>
        <begin position="38"/>
        <end position="59"/>
    </location>
</feature>
<dbReference type="EMBL" id="MU865843">
    <property type="protein sequence ID" value="KAK4220419.1"/>
    <property type="molecule type" value="Genomic_DNA"/>
</dbReference>
<dbReference type="Proteomes" id="UP001301958">
    <property type="component" value="Unassembled WGS sequence"/>
</dbReference>
<comment type="caution">
    <text evidence="2">The sequence shown here is derived from an EMBL/GenBank/DDBJ whole genome shotgun (WGS) entry which is preliminary data.</text>
</comment>
<proteinExistence type="predicted"/>
<feature type="non-terminal residue" evidence="2">
    <location>
        <position position="556"/>
    </location>
</feature>
<accession>A0AAN7BE35</accession>
<feature type="region of interest" description="Disordered" evidence="1">
    <location>
        <begin position="24"/>
        <end position="59"/>
    </location>
</feature>
<feature type="region of interest" description="Disordered" evidence="1">
    <location>
        <begin position="460"/>
        <end position="556"/>
    </location>
</feature>
<feature type="non-terminal residue" evidence="2">
    <location>
        <position position="1"/>
    </location>
</feature>
<gene>
    <name evidence="2" type="ORF">QBC38DRAFT_462666</name>
</gene>
<evidence type="ECO:0000313" key="2">
    <source>
        <dbReference type="EMBL" id="KAK4220419.1"/>
    </source>
</evidence>
<feature type="region of interest" description="Disordered" evidence="1">
    <location>
        <begin position="366"/>
        <end position="442"/>
    </location>
</feature>
<feature type="compositionally biased region" description="Basic and acidic residues" evidence="1">
    <location>
        <begin position="139"/>
        <end position="151"/>
    </location>
</feature>
<feature type="region of interest" description="Disordered" evidence="1">
    <location>
        <begin position="103"/>
        <end position="164"/>
    </location>
</feature>
<reference evidence="2" key="1">
    <citation type="journal article" date="2023" name="Mol. Phylogenet. Evol.">
        <title>Genome-scale phylogeny and comparative genomics of the fungal order Sordariales.</title>
        <authorList>
            <person name="Hensen N."/>
            <person name="Bonometti L."/>
            <person name="Westerberg I."/>
            <person name="Brannstrom I.O."/>
            <person name="Guillou S."/>
            <person name="Cros-Aarteil S."/>
            <person name="Calhoun S."/>
            <person name="Haridas S."/>
            <person name="Kuo A."/>
            <person name="Mondo S."/>
            <person name="Pangilinan J."/>
            <person name="Riley R."/>
            <person name="LaButti K."/>
            <person name="Andreopoulos B."/>
            <person name="Lipzen A."/>
            <person name="Chen C."/>
            <person name="Yan M."/>
            <person name="Daum C."/>
            <person name="Ng V."/>
            <person name="Clum A."/>
            <person name="Steindorff A."/>
            <person name="Ohm R.A."/>
            <person name="Martin F."/>
            <person name="Silar P."/>
            <person name="Natvig D.O."/>
            <person name="Lalanne C."/>
            <person name="Gautier V."/>
            <person name="Ament-Velasquez S.L."/>
            <person name="Kruys A."/>
            <person name="Hutchinson M.I."/>
            <person name="Powell A.J."/>
            <person name="Barry K."/>
            <person name="Miller A.N."/>
            <person name="Grigoriev I.V."/>
            <person name="Debuchy R."/>
            <person name="Gladieux P."/>
            <person name="Hiltunen Thoren M."/>
            <person name="Johannesson H."/>
        </authorList>
    </citation>
    <scope>NUCLEOTIDE SEQUENCE</scope>
    <source>
        <strain evidence="2">CBS 990.96</strain>
    </source>
</reference>
<feature type="compositionally biased region" description="Basic and acidic residues" evidence="1">
    <location>
        <begin position="460"/>
        <end position="473"/>
    </location>
</feature>
<keyword evidence="3" id="KW-1185">Reference proteome</keyword>
<feature type="compositionally biased region" description="Basic and acidic residues" evidence="1">
    <location>
        <begin position="380"/>
        <end position="393"/>
    </location>
</feature>
<dbReference type="AlphaFoldDB" id="A0AAN7BE35"/>
<organism evidence="2 3">
    <name type="scientific">Podospora fimiseda</name>
    <dbReference type="NCBI Taxonomy" id="252190"/>
    <lineage>
        <taxon>Eukaryota</taxon>
        <taxon>Fungi</taxon>
        <taxon>Dikarya</taxon>
        <taxon>Ascomycota</taxon>
        <taxon>Pezizomycotina</taxon>
        <taxon>Sordariomycetes</taxon>
        <taxon>Sordariomycetidae</taxon>
        <taxon>Sordariales</taxon>
        <taxon>Podosporaceae</taxon>
        <taxon>Podospora</taxon>
    </lineage>
</organism>
<protein>
    <recommendedName>
        <fullName evidence="4">Retrotransposon gag domain-containing protein</fullName>
    </recommendedName>
</protein>
<feature type="compositionally biased region" description="Basic and acidic residues" evidence="1">
    <location>
        <begin position="402"/>
        <end position="422"/>
    </location>
</feature>
<evidence type="ECO:0000313" key="3">
    <source>
        <dbReference type="Proteomes" id="UP001301958"/>
    </source>
</evidence>
<feature type="compositionally biased region" description="Polar residues" evidence="1">
    <location>
        <begin position="366"/>
        <end position="379"/>
    </location>
</feature>
<evidence type="ECO:0000256" key="1">
    <source>
        <dbReference type="SAM" id="MobiDB-lite"/>
    </source>
</evidence>